<accession>A0A1L2ZNX0</accession>
<protein>
    <recommendedName>
        <fullName evidence="4">Di-and tripeptidase</fullName>
    </recommendedName>
</protein>
<dbReference type="STRING" id="556325.BHE16_07580"/>
<feature type="region of interest" description="Disordered" evidence="1">
    <location>
        <begin position="291"/>
        <end position="337"/>
    </location>
</feature>
<keyword evidence="3" id="KW-1185">Reference proteome</keyword>
<proteinExistence type="predicted"/>
<organism evidence="2 3">
    <name type="scientific">Neomicrococcus aestuarii</name>
    <dbReference type="NCBI Taxonomy" id="556325"/>
    <lineage>
        <taxon>Bacteria</taxon>
        <taxon>Bacillati</taxon>
        <taxon>Actinomycetota</taxon>
        <taxon>Actinomycetes</taxon>
        <taxon>Micrococcales</taxon>
        <taxon>Micrococcaceae</taxon>
        <taxon>Neomicrococcus</taxon>
    </lineage>
</organism>
<gene>
    <name evidence="2" type="ORF">BHE16_07580</name>
</gene>
<evidence type="ECO:0008006" key="4">
    <source>
        <dbReference type="Google" id="ProtNLM"/>
    </source>
</evidence>
<sequence>MKNFLANKVVDANGKPAKGIQKAIIQAVGLQRPFVIGHLNYLRKKHPDATAAQLAKEVEKEYMLAVTATGAGVGATAAVPGIGTVTSIGLSAVATVGFLEASALYAQSLAELHGISTEDPEKSRALVMAILMGDEGSSMISALTRQAAGKGAGPMAGWGAAFSQGTTGKGGLWDVAAKQIQKRFLQRMLATQGASMLGRAIPFGIGAAVGGVGNRILGKKVVETAQLAFGPLPTVIPGEITTNGYEEYRHEVDAAKEAKREAEHQDDAKGGNKFAEIARVIAPVSTIFSRKHDDAVSPSAGTASSGDYHRTQAERSQAERAVEEEIEAERRRRTQNS</sequence>
<reference evidence="2 3" key="1">
    <citation type="submission" date="2016-11" db="EMBL/GenBank/DDBJ databases">
        <title>Genome sequencing of Zhihengliuella aestuarii B18 antagonistic to Plasmodiophora brassicae.</title>
        <authorList>
            <person name="Luo Y."/>
        </authorList>
    </citation>
    <scope>NUCLEOTIDE SEQUENCE [LARGE SCALE GENOMIC DNA]</scope>
    <source>
        <strain evidence="2 3">B18</strain>
    </source>
</reference>
<evidence type="ECO:0000256" key="1">
    <source>
        <dbReference type="SAM" id="MobiDB-lite"/>
    </source>
</evidence>
<dbReference type="Proteomes" id="UP000183530">
    <property type="component" value="Chromosome"/>
</dbReference>
<name>A0A1L2ZNX0_9MICC</name>
<dbReference type="RefSeq" id="WP_071894373.1">
    <property type="nucleotide sequence ID" value="NZ_CP018135.1"/>
</dbReference>
<feature type="compositionally biased region" description="Basic and acidic residues" evidence="1">
    <location>
        <begin position="307"/>
        <end position="323"/>
    </location>
</feature>
<dbReference type="AlphaFoldDB" id="A0A1L2ZNX0"/>
<dbReference type="EMBL" id="CP018135">
    <property type="protein sequence ID" value="APF40897.1"/>
    <property type="molecule type" value="Genomic_DNA"/>
</dbReference>
<dbReference type="KEGG" id="nae:BHE16_07580"/>
<evidence type="ECO:0000313" key="3">
    <source>
        <dbReference type="Proteomes" id="UP000183530"/>
    </source>
</evidence>
<evidence type="ECO:0000313" key="2">
    <source>
        <dbReference type="EMBL" id="APF40897.1"/>
    </source>
</evidence>